<evidence type="ECO:0000256" key="1">
    <source>
        <dbReference type="SAM" id="MobiDB-lite"/>
    </source>
</evidence>
<gene>
    <name evidence="2" type="ORF">ACET3X_007163</name>
</gene>
<accession>A0ABR3UGL6</accession>
<keyword evidence="3" id="KW-1185">Reference proteome</keyword>
<sequence length="303" mass="34119">MVKLIGGWIDLNEKYGDMFKGDFNPNISNKNTLKVLSLTHHCPDCKAPPQKKCFLQLHFAYCDECGERFGVWARKGCARHPYSLGYNVIFKAVRDHWPDAAIEKLLAEGGSIPEECFSEDGTDFVPPFMLNSPMEENDRYGFLRCINTEQAQLENKAAVSLLDFTHGIQGPQRVKSVEETVSVDTGVVSPTKNGLLEDGLAPIADAKVQAQPSSTTPRVTRTGQPSRRTEWLPSGMKKRDAKILRQMRATIKQVEKIAAATSEQAEKDTDVVMKELQKAKRAIEKTKREEEDARKGKTRHRWK</sequence>
<name>A0ABR3UGL6_9PLEO</name>
<dbReference type="RefSeq" id="XP_069305931.1">
    <property type="nucleotide sequence ID" value="XM_069453372.1"/>
</dbReference>
<proteinExistence type="predicted"/>
<feature type="region of interest" description="Disordered" evidence="1">
    <location>
        <begin position="209"/>
        <end position="230"/>
    </location>
</feature>
<protein>
    <submittedName>
        <fullName evidence="2">Uncharacterized protein</fullName>
    </submittedName>
</protein>
<dbReference type="Proteomes" id="UP001578633">
    <property type="component" value="Chromosome 6"/>
</dbReference>
<dbReference type="EMBL" id="JBHGVX010000006">
    <property type="protein sequence ID" value="KAL1795347.1"/>
    <property type="molecule type" value="Genomic_DNA"/>
</dbReference>
<organism evidence="2 3">
    <name type="scientific">Alternaria dauci</name>
    <dbReference type="NCBI Taxonomy" id="48095"/>
    <lineage>
        <taxon>Eukaryota</taxon>
        <taxon>Fungi</taxon>
        <taxon>Dikarya</taxon>
        <taxon>Ascomycota</taxon>
        <taxon>Pezizomycotina</taxon>
        <taxon>Dothideomycetes</taxon>
        <taxon>Pleosporomycetidae</taxon>
        <taxon>Pleosporales</taxon>
        <taxon>Pleosporineae</taxon>
        <taxon>Pleosporaceae</taxon>
        <taxon>Alternaria</taxon>
        <taxon>Alternaria sect. Porri</taxon>
    </lineage>
</organism>
<feature type="compositionally biased region" description="Basic and acidic residues" evidence="1">
    <location>
        <begin position="281"/>
        <end position="295"/>
    </location>
</feature>
<feature type="region of interest" description="Disordered" evidence="1">
    <location>
        <begin position="281"/>
        <end position="303"/>
    </location>
</feature>
<feature type="compositionally biased region" description="Polar residues" evidence="1">
    <location>
        <begin position="210"/>
        <end position="226"/>
    </location>
</feature>
<dbReference type="GeneID" id="96087485"/>
<reference evidence="2 3" key="1">
    <citation type="submission" date="2024-09" db="EMBL/GenBank/DDBJ databases">
        <title>T2T genomes of carrot and Alternaria dauci and their utility for understanding host-pathogen interaction during carrot leaf blight disease.</title>
        <authorList>
            <person name="Liu W."/>
            <person name="Xu S."/>
            <person name="Ou C."/>
            <person name="Liu X."/>
            <person name="Zhuang F."/>
            <person name="Deng X.W."/>
        </authorList>
    </citation>
    <scope>NUCLEOTIDE SEQUENCE [LARGE SCALE GENOMIC DNA]</scope>
    <source>
        <strain evidence="2 3">A2016</strain>
    </source>
</reference>
<evidence type="ECO:0000313" key="3">
    <source>
        <dbReference type="Proteomes" id="UP001578633"/>
    </source>
</evidence>
<comment type="caution">
    <text evidence="2">The sequence shown here is derived from an EMBL/GenBank/DDBJ whole genome shotgun (WGS) entry which is preliminary data.</text>
</comment>
<evidence type="ECO:0000313" key="2">
    <source>
        <dbReference type="EMBL" id="KAL1795347.1"/>
    </source>
</evidence>